<evidence type="ECO:0000256" key="2">
    <source>
        <dbReference type="ARBA" id="ARBA00023295"/>
    </source>
</evidence>
<evidence type="ECO:0000313" key="4">
    <source>
        <dbReference type="EMBL" id="NBJ25938.1"/>
    </source>
</evidence>
<dbReference type="GO" id="GO:0016787">
    <property type="term" value="F:hydrolase activity"/>
    <property type="evidence" value="ECO:0007669"/>
    <property type="project" value="UniProtKB-KW"/>
</dbReference>
<feature type="domain" description="Inosine/uridine-preferring nucleoside hydrolase" evidence="3">
    <location>
        <begin position="9"/>
        <end position="296"/>
    </location>
</feature>
<sequence>MPHAKPRLIVIDTDPGIDDAIGILLALASPEFDIAGITTVAGNIGIETTTLNAGRLLAFAGRGDIPVFQGAAAPLSRPGPEPLNLHGEDGIGGVALPAPTRGRESRHALEWLAEFLLARPEGSVEVLALGPLTNLARLVLERPDAAKRIGRIIAMGGAIHERGNVGPRAEFNLWADPEAAAAVVASDVPLALIPLDVTRRVRATREFVEALSASGGPLAAMVARLIQSYFESETNRESRPLHDPCVMLCALAPELFRIEELRLTVDTGAGDDAGALTIDGSGSPVHVALGVDGPAALDLLARRLMRN</sequence>
<dbReference type="InterPro" id="IPR036452">
    <property type="entry name" value="Ribo_hydro-like"/>
</dbReference>
<keyword evidence="5" id="KW-1185">Reference proteome</keyword>
<dbReference type="RefSeq" id="WP_161723806.1">
    <property type="nucleotide sequence ID" value="NZ_JAAAXI010000010.1"/>
</dbReference>
<evidence type="ECO:0000256" key="1">
    <source>
        <dbReference type="ARBA" id="ARBA00022801"/>
    </source>
</evidence>
<evidence type="ECO:0000313" key="5">
    <source>
        <dbReference type="Proteomes" id="UP000818323"/>
    </source>
</evidence>
<gene>
    <name evidence="4" type="ORF">GR303_16395</name>
</gene>
<organism evidence="4 5">
    <name type="scientific">Microvirga arsenatis</name>
    <dbReference type="NCBI Taxonomy" id="2692265"/>
    <lineage>
        <taxon>Bacteria</taxon>
        <taxon>Pseudomonadati</taxon>
        <taxon>Pseudomonadota</taxon>
        <taxon>Alphaproteobacteria</taxon>
        <taxon>Hyphomicrobiales</taxon>
        <taxon>Methylobacteriaceae</taxon>
        <taxon>Microvirga</taxon>
    </lineage>
</organism>
<dbReference type="PANTHER" id="PTHR12304:SF4">
    <property type="entry name" value="URIDINE NUCLEOSIDASE"/>
    <property type="match status" value="1"/>
</dbReference>
<dbReference type="InterPro" id="IPR023186">
    <property type="entry name" value="IUNH"/>
</dbReference>
<dbReference type="InterPro" id="IPR001910">
    <property type="entry name" value="Inosine/uridine_hydrolase_dom"/>
</dbReference>
<evidence type="ECO:0000259" key="3">
    <source>
        <dbReference type="Pfam" id="PF01156"/>
    </source>
</evidence>
<dbReference type="PANTHER" id="PTHR12304">
    <property type="entry name" value="INOSINE-URIDINE PREFERRING NUCLEOSIDE HYDROLASE"/>
    <property type="match status" value="1"/>
</dbReference>
<protein>
    <submittedName>
        <fullName evidence="4">Nucleoside hydrolase</fullName>
    </submittedName>
</protein>
<accession>A0ABW9Z3V5</accession>
<dbReference type="Pfam" id="PF01156">
    <property type="entry name" value="IU_nuc_hydro"/>
    <property type="match status" value="1"/>
</dbReference>
<proteinExistence type="predicted"/>
<comment type="caution">
    <text evidence="4">The sequence shown here is derived from an EMBL/GenBank/DDBJ whole genome shotgun (WGS) entry which is preliminary data.</text>
</comment>
<dbReference type="SUPFAM" id="SSF53590">
    <property type="entry name" value="Nucleoside hydrolase"/>
    <property type="match status" value="1"/>
</dbReference>
<keyword evidence="1 4" id="KW-0378">Hydrolase</keyword>
<dbReference type="Gene3D" id="3.90.245.10">
    <property type="entry name" value="Ribonucleoside hydrolase-like"/>
    <property type="match status" value="1"/>
</dbReference>
<dbReference type="Proteomes" id="UP000818323">
    <property type="component" value="Unassembled WGS sequence"/>
</dbReference>
<name>A0ABW9Z3V5_9HYPH</name>
<keyword evidence="2" id="KW-0326">Glycosidase</keyword>
<dbReference type="EMBL" id="JAAAXJ010000009">
    <property type="protein sequence ID" value="NBJ25938.1"/>
    <property type="molecule type" value="Genomic_DNA"/>
</dbReference>
<reference evidence="4 5" key="1">
    <citation type="submission" date="2020-01" db="EMBL/GenBank/DDBJ databases">
        <title>Microvirga sp. nov., an arsenate reduction bacterium isolated from Tibet hotspring sediments.</title>
        <authorList>
            <person name="Yuan C.-G."/>
        </authorList>
    </citation>
    <scope>NUCLEOTIDE SEQUENCE [LARGE SCALE GENOMIC DNA]</scope>
    <source>
        <strain evidence="4 5">SYSU G3D203</strain>
    </source>
</reference>